<gene>
    <name evidence="2" type="ORF">G6O67_002604</name>
</gene>
<protein>
    <submittedName>
        <fullName evidence="2">Uncharacterized protein</fullName>
    </submittedName>
</protein>
<sequence>MMMQTASKFQYRGPSVSTGAVVIPSSPCTSSARLQRQNPPVKWRRATDELARKIVLSVRDRDKLRQMTATSSWRQATDGMEESKPEEPAKTDARAEAQPRRK</sequence>
<name>A0A8H4PUR9_9HYPO</name>
<organism evidence="2 3">
    <name type="scientific">Ophiocordyceps sinensis</name>
    <dbReference type="NCBI Taxonomy" id="72228"/>
    <lineage>
        <taxon>Eukaryota</taxon>
        <taxon>Fungi</taxon>
        <taxon>Dikarya</taxon>
        <taxon>Ascomycota</taxon>
        <taxon>Pezizomycotina</taxon>
        <taxon>Sordariomycetes</taxon>
        <taxon>Hypocreomycetidae</taxon>
        <taxon>Hypocreales</taxon>
        <taxon>Ophiocordycipitaceae</taxon>
        <taxon>Ophiocordyceps</taxon>
    </lineage>
</organism>
<evidence type="ECO:0000313" key="3">
    <source>
        <dbReference type="Proteomes" id="UP000557566"/>
    </source>
</evidence>
<dbReference type="EMBL" id="JAAVMX010000003">
    <property type="protein sequence ID" value="KAF4510736.1"/>
    <property type="molecule type" value="Genomic_DNA"/>
</dbReference>
<feature type="region of interest" description="Disordered" evidence="1">
    <location>
        <begin position="64"/>
        <end position="102"/>
    </location>
</feature>
<evidence type="ECO:0000256" key="1">
    <source>
        <dbReference type="SAM" id="MobiDB-lite"/>
    </source>
</evidence>
<dbReference type="AlphaFoldDB" id="A0A8H4PUR9"/>
<accession>A0A8H4PUR9</accession>
<comment type="caution">
    <text evidence="2">The sequence shown here is derived from an EMBL/GenBank/DDBJ whole genome shotgun (WGS) entry which is preliminary data.</text>
</comment>
<proteinExistence type="predicted"/>
<dbReference type="Proteomes" id="UP000557566">
    <property type="component" value="Unassembled WGS sequence"/>
</dbReference>
<evidence type="ECO:0000313" key="2">
    <source>
        <dbReference type="EMBL" id="KAF4510736.1"/>
    </source>
</evidence>
<reference evidence="2 3" key="1">
    <citation type="journal article" date="2020" name="Genome Biol. Evol.">
        <title>A new high-quality draft genome assembly of the Chinese cordyceps Ophiocordyceps sinensis.</title>
        <authorList>
            <person name="Shu R."/>
            <person name="Zhang J."/>
            <person name="Meng Q."/>
            <person name="Zhang H."/>
            <person name="Zhou G."/>
            <person name="Li M."/>
            <person name="Wu P."/>
            <person name="Zhao Y."/>
            <person name="Chen C."/>
            <person name="Qin Q."/>
        </authorList>
    </citation>
    <scope>NUCLEOTIDE SEQUENCE [LARGE SCALE GENOMIC DNA]</scope>
    <source>
        <strain evidence="2 3">IOZ07</strain>
    </source>
</reference>
<feature type="compositionally biased region" description="Basic and acidic residues" evidence="1">
    <location>
        <begin position="81"/>
        <end position="102"/>
    </location>
</feature>
<keyword evidence="3" id="KW-1185">Reference proteome</keyword>